<dbReference type="CTD" id="20195966"/>
<keyword evidence="6" id="KW-0479">Metal-binding</keyword>
<evidence type="ECO:0000256" key="8">
    <source>
        <dbReference type="ARBA" id="ARBA00022786"/>
    </source>
</evidence>
<dbReference type="PANTHER" id="PTHR45977">
    <property type="entry name" value="TARGET OF ERK KINASE MPK-1"/>
    <property type="match status" value="1"/>
</dbReference>
<evidence type="ECO:0000256" key="6">
    <source>
        <dbReference type="ARBA" id="ARBA00022723"/>
    </source>
</evidence>
<evidence type="ECO:0000256" key="4">
    <source>
        <dbReference type="ARBA" id="ARBA00022679"/>
    </source>
</evidence>
<keyword evidence="9" id="KW-0862">Zinc</keyword>
<dbReference type="EC" id="2.3.2.27" evidence="3"/>
<dbReference type="PROSITE" id="PS50089">
    <property type="entry name" value="ZF_RING_2"/>
    <property type="match status" value="1"/>
</dbReference>
<organism evidence="15 16">
    <name type="scientific">Helobdella robusta</name>
    <name type="common">Californian leech</name>
    <dbReference type="NCBI Taxonomy" id="6412"/>
    <lineage>
        <taxon>Eukaryota</taxon>
        <taxon>Metazoa</taxon>
        <taxon>Spiralia</taxon>
        <taxon>Lophotrochozoa</taxon>
        <taxon>Annelida</taxon>
        <taxon>Clitellata</taxon>
        <taxon>Hirudinea</taxon>
        <taxon>Rhynchobdellida</taxon>
        <taxon>Glossiphoniidae</taxon>
        <taxon>Helobdella</taxon>
    </lineage>
</organism>
<sequence length="72" mass="8615">CAICLDTFVKGAYVHKLHCGHPYHERCIQKWKKQRTTCPTCRFEMRDEFSARSVITIEKKENDRQFVQIEIL</sequence>
<dbReference type="InterPro" id="IPR001841">
    <property type="entry name" value="Znf_RING"/>
</dbReference>
<keyword evidence="8" id="KW-0833">Ubl conjugation pathway</keyword>
<dbReference type="HOGENOM" id="CLU_2729532_0_0_1"/>
<dbReference type="FunFam" id="3.30.40.10:FF:000964">
    <property type="entry name" value="Uncharacterized protein"/>
    <property type="match status" value="1"/>
</dbReference>
<keyword evidence="4" id="KW-0808">Transferase</keyword>
<dbReference type="GO" id="GO:0061630">
    <property type="term" value="F:ubiquitin protein ligase activity"/>
    <property type="evidence" value="ECO:0007669"/>
    <property type="project" value="UniProtKB-EC"/>
</dbReference>
<dbReference type="EnsemblMetazoa" id="HelroT126902">
    <property type="protein sequence ID" value="HelroP126902"/>
    <property type="gene ID" value="HelroG126902"/>
</dbReference>
<reference evidence="14 16" key="2">
    <citation type="journal article" date="2013" name="Nature">
        <title>Insights into bilaterian evolution from three spiralian genomes.</title>
        <authorList>
            <person name="Simakov O."/>
            <person name="Marletaz F."/>
            <person name="Cho S.J."/>
            <person name="Edsinger-Gonzales E."/>
            <person name="Havlak P."/>
            <person name="Hellsten U."/>
            <person name="Kuo D.H."/>
            <person name="Larsson T."/>
            <person name="Lv J."/>
            <person name="Arendt D."/>
            <person name="Savage R."/>
            <person name="Osoegawa K."/>
            <person name="de Jong P."/>
            <person name="Grimwood J."/>
            <person name="Chapman J.A."/>
            <person name="Shapiro H."/>
            <person name="Aerts A."/>
            <person name="Otillar R.P."/>
            <person name="Terry A.Y."/>
            <person name="Boore J.L."/>
            <person name="Grigoriev I.V."/>
            <person name="Lindberg D.R."/>
            <person name="Seaver E.C."/>
            <person name="Weisblat D.A."/>
            <person name="Putnam N.H."/>
            <person name="Rokhsar D.S."/>
        </authorList>
    </citation>
    <scope>NUCLEOTIDE SEQUENCE</scope>
</reference>
<dbReference type="EMBL" id="KB097495">
    <property type="protein sequence ID" value="ESN96597.1"/>
    <property type="molecule type" value="Genomic_DNA"/>
</dbReference>
<keyword evidence="10" id="KW-1133">Transmembrane helix</keyword>
<proteinExistence type="predicted"/>
<evidence type="ECO:0000313" key="14">
    <source>
        <dbReference type="EMBL" id="ESN96597.1"/>
    </source>
</evidence>
<evidence type="ECO:0000256" key="3">
    <source>
        <dbReference type="ARBA" id="ARBA00012483"/>
    </source>
</evidence>
<dbReference type="GeneID" id="20195966"/>
<feature type="domain" description="RING-type" evidence="13">
    <location>
        <begin position="1"/>
        <end position="42"/>
    </location>
</feature>
<dbReference type="GO" id="GO:0016020">
    <property type="term" value="C:membrane"/>
    <property type="evidence" value="ECO:0007669"/>
    <property type="project" value="UniProtKB-SubCell"/>
</dbReference>
<dbReference type="Proteomes" id="UP000015101">
    <property type="component" value="Unassembled WGS sequence"/>
</dbReference>
<evidence type="ECO:0000256" key="5">
    <source>
        <dbReference type="ARBA" id="ARBA00022692"/>
    </source>
</evidence>
<gene>
    <name evidence="15" type="primary">20195966</name>
    <name evidence="14" type="ORF">HELRODRAFT_126902</name>
</gene>
<dbReference type="EMBL" id="AMQM01001426">
    <property type="status" value="NOT_ANNOTATED_CDS"/>
    <property type="molecule type" value="Genomic_DNA"/>
</dbReference>
<dbReference type="SUPFAM" id="SSF57850">
    <property type="entry name" value="RING/U-box"/>
    <property type="match status" value="1"/>
</dbReference>
<accession>T1EHB6</accession>
<dbReference type="OrthoDB" id="8062037at2759"/>
<dbReference type="Pfam" id="PF13639">
    <property type="entry name" value="zf-RING_2"/>
    <property type="match status" value="1"/>
</dbReference>
<keyword evidence="7 12" id="KW-0863">Zinc-finger</keyword>
<evidence type="ECO:0000256" key="11">
    <source>
        <dbReference type="ARBA" id="ARBA00023136"/>
    </source>
</evidence>
<evidence type="ECO:0000256" key="9">
    <source>
        <dbReference type="ARBA" id="ARBA00022833"/>
    </source>
</evidence>
<protein>
    <recommendedName>
        <fullName evidence="3">RING-type E3 ubiquitin transferase</fullName>
        <ecNumber evidence="3">2.3.2.27</ecNumber>
    </recommendedName>
</protein>
<evidence type="ECO:0000256" key="10">
    <source>
        <dbReference type="ARBA" id="ARBA00022989"/>
    </source>
</evidence>
<dbReference type="InParanoid" id="T1EHB6"/>
<evidence type="ECO:0000313" key="15">
    <source>
        <dbReference type="EnsemblMetazoa" id="HelroP126902"/>
    </source>
</evidence>
<comment type="subcellular location">
    <subcellularLocation>
        <location evidence="2">Membrane</location>
        <topology evidence="2">Multi-pass membrane protein</topology>
    </subcellularLocation>
</comment>
<evidence type="ECO:0000313" key="16">
    <source>
        <dbReference type="Proteomes" id="UP000015101"/>
    </source>
</evidence>
<evidence type="ECO:0000256" key="1">
    <source>
        <dbReference type="ARBA" id="ARBA00000900"/>
    </source>
</evidence>
<keyword evidence="5" id="KW-0812">Transmembrane</keyword>
<keyword evidence="11" id="KW-0472">Membrane</keyword>
<evidence type="ECO:0000256" key="2">
    <source>
        <dbReference type="ARBA" id="ARBA00004141"/>
    </source>
</evidence>
<comment type="catalytic activity">
    <reaction evidence="1">
        <text>S-ubiquitinyl-[E2 ubiquitin-conjugating enzyme]-L-cysteine + [acceptor protein]-L-lysine = [E2 ubiquitin-conjugating enzyme]-L-cysteine + N(6)-ubiquitinyl-[acceptor protein]-L-lysine.</text>
        <dbReference type="EC" id="2.3.2.27"/>
    </reaction>
</comment>
<evidence type="ECO:0000256" key="12">
    <source>
        <dbReference type="PROSITE-ProRule" id="PRU00175"/>
    </source>
</evidence>
<name>T1EHB6_HELRO</name>
<dbReference type="Gene3D" id="3.30.40.10">
    <property type="entry name" value="Zinc/RING finger domain, C3HC4 (zinc finger)"/>
    <property type="match status" value="1"/>
</dbReference>
<reference evidence="16" key="1">
    <citation type="submission" date="2012-12" db="EMBL/GenBank/DDBJ databases">
        <authorList>
            <person name="Hellsten U."/>
            <person name="Grimwood J."/>
            <person name="Chapman J.A."/>
            <person name="Shapiro H."/>
            <person name="Aerts A."/>
            <person name="Otillar R.P."/>
            <person name="Terry A.Y."/>
            <person name="Boore J.L."/>
            <person name="Simakov O."/>
            <person name="Marletaz F."/>
            <person name="Cho S.-J."/>
            <person name="Edsinger-Gonzales E."/>
            <person name="Havlak P."/>
            <person name="Kuo D.-H."/>
            <person name="Larsson T."/>
            <person name="Lv J."/>
            <person name="Arendt D."/>
            <person name="Savage R."/>
            <person name="Osoegawa K."/>
            <person name="de Jong P."/>
            <person name="Lindberg D.R."/>
            <person name="Seaver E.C."/>
            <person name="Weisblat D.A."/>
            <person name="Putnam N.H."/>
            <person name="Grigoriev I.V."/>
            <person name="Rokhsar D.S."/>
        </authorList>
    </citation>
    <scope>NUCLEOTIDE SEQUENCE</scope>
</reference>
<dbReference type="PANTHER" id="PTHR45977:SF4">
    <property type="entry name" value="RING-TYPE DOMAIN-CONTAINING PROTEIN"/>
    <property type="match status" value="1"/>
</dbReference>
<evidence type="ECO:0000259" key="13">
    <source>
        <dbReference type="PROSITE" id="PS50089"/>
    </source>
</evidence>
<dbReference type="SMART" id="SM00184">
    <property type="entry name" value="RING"/>
    <property type="match status" value="1"/>
</dbReference>
<keyword evidence="16" id="KW-1185">Reference proteome</keyword>
<reference evidence="15" key="3">
    <citation type="submission" date="2015-06" db="UniProtKB">
        <authorList>
            <consortium name="EnsemblMetazoa"/>
        </authorList>
    </citation>
    <scope>IDENTIFICATION</scope>
</reference>
<evidence type="ECO:0000256" key="7">
    <source>
        <dbReference type="ARBA" id="ARBA00022771"/>
    </source>
</evidence>
<dbReference type="InterPro" id="IPR013083">
    <property type="entry name" value="Znf_RING/FYVE/PHD"/>
</dbReference>
<dbReference type="AlphaFoldDB" id="T1EHB6"/>
<dbReference type="RefSeq" id="XP_009025736.1">
    <property type="nucleotide sequence ID" value="XM_009027488.1"/>
</dbReference>
<dbReference type="GO" id="GO:0008270">
    <property type="term" value="F:zinc ion binding"/>
    <property type="evidence" value="ECO:0007669"/>
    <property type="project" value="UniProtKB-KW"/>
</dbReference>
<dbReference type="KEGG" id="hro:HELRODRAFT_126902"/>